<feature type="transmembrane region" description="Helical" evidence="1">
    <location>
        <begin position="119"/>
        <end position="138"/>
    </location>
</feature>
<proteinExistence type="predicted"/>
<feature type="transmembrane region" description="Helical" evidence="1">
    <location>
        <begin position="183"/>
        <end position="201"/>
    </location>
</feature>
<feature type="transmembrane region" description="Helical" evidence="1">
    <location>
        <begin position="158"/>
        <end position="177"/>
    </location>
</feature>
<sequence length="223" mass="25150">MTWDSLNAWLDVACRDLYPQARERVRRDYLSAYADAREAGETEILAAWGDPRRVNRELRRTFLTVQDMQLLQPLRPARTGAAPLKSPPTPQHLPLWMFLASLPGMVLVLQTIFHLSWPAALLATVLFQGPMFLLFWTYERWTQGSAARSVPERQLGEVAWGCVLLAYILAFLSLVPWPVPLDLGARGLMWTLGGFLCVLGADLRRLERKAAFTFCAARGEPLG</sequence>
<evidence type="ECO:0008006" key="4">
    <source>
        <dbReference type="Google" id="ProtNLM"/>
    </source>
</evidence>
<keyword evidence="3" id="KW-1185">Reference proteome</keyword>
<evidence type="ECO:0000313" key="2">
    <source>
        <dbReference type="EMBL" id="MFD2608938.1"/>
    </source>
</evidence>
<dbReference type="EMBL" id="JBHUMK010000021">
    <property type="protein sequence ID" value="MFD2608938.1"/>
    <property type="molecule type" value="Genomic_DNA"/>
</dbReference>
<dbReference type="RefSeq" id="WP_386843908.1">
    <property type="nucleotide sequence ID" value="NZ_JBHUMK010000021.1"/>
</dbReference>
<keyword evidence="1" id="KW-1133">Transmembrane helix</keyword>
<comment type="caution">
    <text evidence="2">The sequence shown here is derived from an EMBL/GenBank/DDBJ whole genome shotgun (WGS) entry which is preliminary data.</text>
</comment>
<keyword evidence="1" id="KW-0472">Membrane</keyword>
<reference evidence="3" key="1">
    <citation type="journal article" date="2019" name="Int. J. Syst. Evol. Microbiol.">
        <title>The Global Catalogue of Microorganisms (GCM) 10K type strain sequencing project: providing services to taxonomists for standard genome sequencing and annotation.</title>
        <authorList>
            <consortium name="The Broad Institute Genomics Platform"/>
            <consortium name="The Broad Institute Genome Sequencing Center for Infectious Disease"/>
            <person name="Wu L."/>
            <person name="Ma J."/>
        </authorList>
    </citation>
    <scope>NUCLEOTIDE SEQUENCE [LARGE SCALE GENOMIC DNA]</scope>
    <source>
        <strain evidence="3">KCTC 33842</strain>
    </source>
</reference>
<protein>
    <recommendedName>
        <fullName evidence="4">DUF1700 domain-containing protein</fullName>
    </recommendedName>
</protein>
<accession>A0ABW5P3G8</accession>
<name>A0ABW5P3G8_9DEIO</name>
<organism evidence="2 3">
    <name type="scientific">Deinococcus taklimakanensis</name>
    <dbReference type="NCBI Taxonomy" id="536443"/>
    <lineage>
        <taxon>Bacteria</taxon>
        <taxon>Thermotogati</taxon>
        <taxon>Deinococcota</taxon>
        <taxon>Deinococci</taxon>
        <taxon>Deinococcales</taxon>
        <taxon>Deinococcaceae</taxon>
        <taxon>Deinococcus</taxon>
    </lineage>
</organism>
<dbReference type="Proteomes" id="UP001597475">
    <property type="component" value="Unassembled WGS sequence"/>
</dbReference>
<keyword evidence="1" id="KW-0812">Transmembrane</keyword>
<gene>
    <name evidence="2" type="ORF">ACFSR9_05705</name>
</gene>
<evidence type="ECO:0000313" key="3">
    <source>
        <dbReference type="Proteomes" id="UP001597475"/>
    </source>
</evidence>
<evidence type="ECO:0000256" key="1">
    <source>
        <dbReference type="SAM" id="Phobius"/>
    </source>
</evidence>